<dbReference type="RefSeq" id="WP_234996976.1">
    <property type="nucleotide sequence ID" value="NZ_CALGVN010000032.1"/>
</dbReference>
<evidence type="ECO:0000313" key="2">
    <source>
        <dbReference type="EMBL" id="SHK16814.1"/>
    </source>
</evidence>
<dbReference type="GO" id="GO:0016491">
    <property type="term" value="F:oxidoreductase activity"/>
    <property type="evidence" value="ECO:0007669"/>
    <property type="project" value="UniProtKB-KW"/>
</dbReference>
<dbReference type="EMBL" id="FRAP01000003">
    <property type="protein sequence ID" value="SHK16814.1"/>
    <property type="molecule type" value="Genomic_DNA"/>
</dbReference>
<keyword evidence="1" id="KW-0560">Oxidoreductase</keyword>
<proteinExistence type="predicted"/>
<organism evidence="2 3">
    <name type="scientific">Pseudonocardia thermophila</name>
    <dbReference type="NCBI Taxonomy" id="1848"/>
    <lineage>
        <taxon>Bacteria</taxon>
        <taxon>Bacillati</taxon>
        <taxon>Actinomycetota</taxon>
        <taxon>Actinomycetes</taxon>
        <taxon>Pseudonocardiales</taxon>
        <taxon>Pseudonocardiaceae</taxon>
        <taxon>Pseudonocardia</taxon>
    </lineage>
</organism>
<evidence type="ECO:0000256" key="1">
    <source>
        <dbReference type="ARBA" id="ARBA00023002"/>
    </source>
</evidence>
<dbReference type="InterPro" id="IPR029041">
    <property type="entry name" value="FAD-linked_oxidoreductase-like"/>
</dbReference>
<dbReference type="UniPathway" id="UPA00193"/>
<keyword evidence="3" id="KW-1185">Reference proteome</keyword>
<dbReference type="Proteomes" id="UP000184363">
    <property type="component" value="Unassembled WGS sequence"/>
</dbReference>
<name>A0A1M6Q947_PSETH</name>
<dbReference type="AlphaFoldDB" id="A0A1M6Q947"/>
<dbReference type="SUPFAM" id="SSF51730">
    <property type="entry name" value="FAD-linked oxidoreductase"/>
    <property type="match status" value="1"/>
</dbReference>
<gene>
    <name evidence="2" type="ORF">SAMN05443637_103177</name>
</gene>
<dbReference type="Gene3D" id="3.20.20.220">
    <property type="match status" value="1"/>
</dbReference>
<dbReference type="GO" id="GO:0035999">
    <property type="term" value="P:tetrahydrofolate interconversion"/>
    <property type="evidence" value="ECO:0007669"/>
    <property type="project" value="UniProtKB-UniPathway"/>
</dbReference>
<accession>A0A1M6Q947</accession>
<protein>
    <submittedName>
        <fullName evidence="2">Methylenetetrahydrofolate reductase</fullName>
    </submittedName>
</protein>
<reference evidence="2 3" key="1">
    <citation type="submission" date="2016-11" db="EMBL/GenBank/DDBJ databases">
        <authorList>
            <person name="Jaros S."/>
            <person name="Januszkiewicz K."/>
            <person name="Wedrychowicz H."/>
        </authorList>
    </citation>
    <scope>NUCLEOTIDE SEQUENCE [LARGE SCALE GENOMIC DNA]</scope>
    <source>
        <strain evidence="2 3">DSM 43832</strain>
    </source>
</reference>
<evidence type="ECO:0000313" key="3">
    <source>
        <dbReference type="Proteomes" id="UP000184363"/>
    </source>
</evidence>
<sequence>MPEPEVLDPPGALRERLAAGSGEFLFFAVTPPRLATPPEQAQQIADVTMDRLRPLDLDGLLLYDIDDESDRTDQERPFPFLPTMDPADFLERHLTSWPTPAIVYRVVGKHAEPELTRWLSAQDPDRVLSVFVGASSSDQPVATSLRRAQQLRAAVAPHLGLGGVAIPERHTRRGDEHARLLAKQAAGCSFFVTQIVHDVGAAKNLVSDYVHACAEREVAPAPVVFTLTVVGSPKTLEFLQWLGVDVPRWMRNDLLRSEDLLAESFAQARATALDLVAYCRRLGVPFGVNVESISNRRAEIDAAVELAATLGGELRRPLGRRRAAITADEPA</sequence>
<dbReference type="STRING" id="1848.SAMN05443637_103177"/>